<feature type="compositionally biased region" description="Acidic residues" evidence="1">
    <location>
        <begin position="31"/>
        <end position="40"/>
    </location>
</feature>
<dbReference type="Proteomes" id="UP001219518">
    <property type="component" value="Unassembled WGS sequence"/>
</dbReference>
<keyword evidence="2" id="KW-0808">Transferase</keyword>
<dbReference type="GO" id="GO:0008168">
    <property type="term" value="F:methyltransferase activity"/>
    <property type="evidence" value="ECO:0007669"/>
    <property type="project" value="UniProtKB-KW"/>
</dbReference>
<protein>
    <submittedName>
        <fullName evidence="2">Ribosomal RNA large subunit methyltransferase F</fullName>
    </submittedName>
</protein>
<feature type="region of interest" description="Disordered" evidence="1">
    <location>
        <begin position="143"/>
        <end position="173"/>
    </location>
</feature>
<proteinExistence type="predicted"/>
<name>A0AAE1HYV1_9NEOP</name>
<reference evidence="2" key="1">
    <citation type="submission" date="2021-07" db="EMBL/GenBank/DDBJ databases">
        <authorList>
            <person name="Catto M.A."/>
            <person name="Jacobson A."/>
            <person name="Kennedy G."/>
            <person name="Labadie P."/>
            <person name="Hunt B.G."/>
            <person name="Srinivasan R."/>
        </authorList>
    </citation>
    <scope>NUCLEOTIDE SEQUENCE</scope>
    <source>
        <strain evidence="2">PL_HMW_Pooled</strain>
        <tissue evidence="2">Head</tissue>
    </source>
</reference>
<dbReference type="AlphaFoldDB" id="A0AAE1HYV1"/>
<dbReference type="EMBL" id="JAHWGI010001411">
    <property type="protein sequence ID" value="KAK3930377.1"/>
    <property type="molecule type" value="Genomic_DNA"/>
</dbReference>
<gene>
    <name evidence="2" type="ORF">KUF71_005111</name>
</gene>
<feature type="compositionally biased region" description="Low complexity" evidence="1">
    <location>
        <begin position="17"/>
        <end position="30"/>
    </location>
</feature>
<keyword evidence="3" id="KW-1185">Reference proteome</keyword>
<dbReference type="GO" id="GO:0032259">
    <property type="term" value="P:methylation"/>
    <property type="evidence" value="ECO:0007669"/>
    <property type="project" value="UniProtKB-KW"/>
</dbReference>
<feature type="region of interest" description="Disordered" evidence="1">
    <location>
        <begin position="17"/>
        <end position="47"/>
    </location>
</feature>
<accession>A0AAE1HYV1</accession>
<evidence type="ECO:0000313" key="3">
    <source>
        <dbReference type="Proteomes" id="UP001219518"/>
    </source>
</evidence>
<comment type="caution">
    <text evidence="2">The sequence shown here is derived from an EMBL/GenBank/DDBJ whole genome shotgun (WGS) entry which is preliminary data.</text>
</comment>
<organism evidence="2 3">
    <name type="scientific">Frankliniella fusca</name>
    <dbReference type="NCBI Taxonomy" id="407009"/>
    <lineage>
        <taxon>Eukaryota</taxon>
        <taxon>Metazoa</taxon>
        <taxon>Ecdysozoa</taxon>
        <taxon>Arthropoda</taxon>
        <taxon>Hexapoda</taxon>
        <taxon>Insecta</taxon>
        <taxon>Pterygota</taxon>
        <taxon>Neoptera</taxon>
        <taxon>Paraneoptera</taxon>
        <taxon>Thysanoptera</taxon>
        <taxon>Terebrantia</taxon>
        <taxon>Thripoidea</taxon>
        <taxon>Thripidae</taxon>
        <taxon>Frankliniella</taxon>
    </lineage>
</organism>
<keyword evidence="2" id="KW-0489">Methyltransferase</keyword>
<evidence type="ECO:0000256" key="1">
    <source>
        <dbReference type="SAM" id="MobiDB-lite"/>
    </source>
</evidence>
<reference evidence="2" key="2">
    <citation type="journal article" date="2023" name="BMC Genomics">
        <title>Pest status, molecular evolution, and epigenetic factors derived from the genome assembly of Frankliniella fusca, a thysanopteran phytovirus vector.</title>
        <authorList>
            <person name="Catto M.A."/>
            <person name="Labadie P.E."/>
            <person name="Jacobson A.L."/>
            <person name="Kennedy G.G."/>
            <person name="Srinivasan R."/>
            <person name="Hunt B.G."/>
        </authorList>
    </citation>
    <scope>NUCLEOTIDE SEQUENCE</scope>
    <source>
        <strain evidence="2">PL_HMW_Pooled</strain>
    </source>
</reference>
<evidence type="ECO:0000313" key="2">
    <source>
        <dbReference type="EMBL" id="KAK3930377.1"/>
    </source>
</evidence>
<sequence length="173" mass="19504">MHAVVVEELAEWSARLAAEQTAAATQQGQQQEDDDQEEEEWGARADRRADYWHEVAEALQELNRKDVSKAGGRHVADICDWLTQQSRELQAEHSQLQALTDELGEAHSQVLQSTKWRESQFEMQNRVLQTEVASLKQSIAERSTKFNSKVSDKKSAGAAKRLSMSHDSLDASK</sequence>